<sequence>MSEHEAGACGGAHRTDVHLDVTRRHVTVTAPGKVNLSLRVGPLREDGYHSVASLYLAVNLVETVTAVGRADGEITVGPSHRHSSAVAAADVPWDESNLAHRAATLLRERVGLDPALHGADIEIAKQVPVAGGMGGGSADAAGALVACSALWETGLTRTELAELAAELGADVPFAVVGGAAVGRGTGAEVMSVPARTPVHLVLVPAAGGLSTPEVFGALDRLREEGTLATPDGAPEINEDALRALTSGDPLALALAMDNDLQTPAVALYPELSDALDLGLDEGALRGMVSGSGPTLLFVARDAIEAERIASALTERTGAEALAVHGPVHGATVL</sequence>
<feature type="active site" evidence="9">
    <location>
        <position position="33"/>
    </location>
</feature>
<evidence type="ECO:0000259" key="11">
    <source>
        <dbReference type="Pfam" id="PF08544"/>
    </source>
</evidence>
<evidence type="ECO:0000259" key="10">
    <source>
        <dbReference type="Pfam" id="PF00288"/>
    </source>
</evidence>
<evidence type="ECO:0000256" key="7">
    <source>
        <dbReference type="ARBA" id="ARBA00022840"/>
    </source>
</evidence>
<dbReference type="PANTHER" id="PTHR43527">
    <property type="entry name" value="4-DIPHOSPHOCYTIDYL-2-C-METHYL-D-ERYTHRITOL KINASE, CHLOROPLASTIC"/>
    <property type="match status" value="1"/>
</dbReference>
<feature type="domain" description="GHMP kinase N-terminal" evidence="10">
    <location>
        <begin position="97"/>
        <end position="178"/>
    </location>
</feature>
<evidence type="ECO:0000256" key="4">
    <source>
        <dbReference type="ARBA" id="ARBA00022679"/>
    </source>
</evidence>
<dbReference type="PANTHER" id="PTHR43527:SF2">
    <property type="entry name" value="4-DIPHOSPHOCYTIDYL-2-C-METHYL-D-ERYTHRITOL KINASE, CHLOROPLASTIC"/>
    <property type="match status" value="1"/>
</dbReference>
<dbReference type="Proteomes" id="UP000540191">
    <property type="component" value="Unassembled WGS sequence"/>
</dbReference>
<accession>A0A7W7GM36</accession>
<dbReference type="SUPFAM" id="SSF54211">
    <property type="entry name" value="Ribosomal protein S5 domain 2-like"/>
    <property type="match status" value="1"/>
</dbReference>
<dbReference type="GO" id="GO:0019288">
    <property type="term" value="P:isopentenyl diphosphate biosynthetic process, methylerythritol 4-phosphate pathway"/>
    <property type="evidence" value="ECO:0007669"/>
    <property type="project" value="UniProtKB-UniRule"/>
</dbReference>
<dbReference type="InterPro" id="IPR036554">
    <property type="entry name" value="GHMP_kinase_C_sf"/>
</dbReference>
<dbReference type="SUPFAM" id="SSF55060">
    <property type="entry name" value="GHMP Kinase, C-terminal domain"/>
    <property type="match status" value="1"/>
</dbReference>
<dbReference type="PIRSF" id="PIRSF010376">
    <property type="entry name" value="IspE"/>
    <property type="match status" value="1"/>
</dbReference>
<evidence type="ECO:0000256" key="1">
    <source>
        <dbReference type="ARBA" id="ARBA00009684"/>
    </source>
</evidence>
<comment type="similarity">
    <text evidence="1 9">Belongs to the GHMP kinase family. IspE subfamily.</text>
</comment>
<dbReference type="UniPathway" id="UPA00056">
    <property type="reaction ID" value="UER00094"/>
</dbReference>
<evidence type="ECO:0000313" key="12">
    <source>
        <dbReference type="EMBL" id="MBB4734633.1"/>
    </source>
</evidence>
<comment type="function">
    <text evidence="9">Catalyzes the phosphorylation of the position 2 hydroxy group of 4-diphosphocytidyl-2C-methyl-D-erythritol.</text>
</comment>
<dbReference type="Pfam" id="PF00288">
    <property type="entry name" value="GHMP_kinases_N"/>
    <property type="match status" value="1"/>
</dbReference>
<evidence type="ECO:0000313" key="13">
    <source>
        <dbReference type="Proteomes" id="UP000540191"/>
    </source>
</evidence>
<dbReference type="AlphaFoldDB" id="A0A7W7GM36"/>
<reference evidence="12 13" key="1">
    <citation type="submission" date="2020-08" db="EMBL/GenBank/DDBJ databases">
        <title>Sequencing the genomes of 1000 actinobacteria strains.</title>
        <authorList>
            <person name="Klenk H.-P."/>
        </authorList>
    </citation>
    <scope>NUCLEOTIDE SEQUENCE [LARGE SCALE GENOMIC DNA]</scope>
    <source>
        <strain evidence="12 13">DSM 23974</strain>
    </source>
</reference>
<keyword evidence="5 9" id="KW-0547">Nucleotide-binding</keyword>
<evidence type="ECO:0000256" key="6">
    <source>
        <dbReference type="ARBA" id="ARBA00022777"/>
    </source>
</evidence>
<feature type="domain" description="GHMP kinase C-terminal" evidence="11">
    <location>
        <begin position="241"/>
        <end position="314"/>
    </location>
</feature>
<dbReference type="InterPro" id="IPR014721">
    <property type="entry name" value="Ribsml_uS5_D2-typ_fold_subgr"/>
</dbReference>
<keyword evidence="9" id="KW-0414">Isoprene biosynthesis</keyword>
<feature type="binding site" evidence="9">
    <location>
        <begin position="128"/>
        <end position="138"/>
    </location>
    <ligand>
        <name>ATP</name>
        <dbReference type="ChEBI" id="CHEBI:30616"/>
    </ligand>
</feature>
<dbReference type="InterPro" id="IPR004424">
    <property type="entry name" value="IspE"/>
</dbReference>
<dbReference type="InterPro" id="IPR013750">
    <property type="entry name" value="GHMP_kinase_C_dom"/>
</dbReference>
<keyword evidence="4 9" id="KW-0808">Transferase</keyword>
<proteinExistence type="inferred from homology"/>
<keyword evidence="6 9" id="KW-0418">Kinase</keyword>
<keyword evidence="7 9" id="KW-0067">ATP-binding</keyword>
<dbReference type="HAMAP" id="MF_00061">
    <property type="entry name" value="IspE"/>
    <property type="match status" value="1"/>
</dbReference>
<gene>
    <name evidence="9" type="primary">ispE</name>
    <name evidence="12" type="ORF">HDA30_000141</name>
</gene>
<dbReference type="Gene3D" id="3.30.70.890">
    <property type="entry name" value="GHMP kinase, C-terminal domain"/>
    <property type="match status" value="1"/>
</dbReference>
<evidence type="ECO:0000256" key="3">
    <source>
        <dbReference type="ARBA" id="ARBA00017473"/>
    </source>
</evidence>
<feature type="active site" evidence="9">
    <location>
        <position position="170"/>
    </location>
</feature>
<dbReference type="EC" id="2.7.1.148" evidence="2 9"/>
<dbReference type="InterPro" id="IPR020568">
    <property type="entry name" value="Ribosomal_Su5_D2-typ_SF"/>
</dbReference>
<dbReference type="EMBL" id="JACHNA010000001">
    <property type="protein sequence ID" value="MBB4734633.1"/>
    <property type="molecule type" value="Genomic_DNA"/>
</dbReference>
<comment type="caution">
    <text evidence="12">The sequence shown here is derived from an EMBL/GenBank/DDBJ whole genome shotgun (WGS) entry which is preliminary data.</text>
</comment>
<dbReference type="NCBIfam" id="TIGR00154">
    <property type="entry name" value="ispE"/>
    <property type="match status" value="1"/>
</dbReference>
<comment type="catalytic activity">
    <reaction evidence="9">
        <text>4-CDP-2-C-methyl-D-erythritol + ATP = 4-CDP-2-C-methyl-D-erythritol 2-phosphate + ADP + H(+)</text>
        <dbReference type="Rhea" id="RHEA:18437"/>
        <dbReference type="ChEBI" id="CHEBI:15378"/>
        <dbReference type="ChEBI" id="CHEBI:30616"/>
        <dbReference type="ChEBI" id="CHEBI:57823"/>
        <dbReference type="ChEBI" id="CHEBI:57919"/>
        <dbReference type="ChEBI" id="CHEBI:456216"/>
        <dbReference type="EC" id="2.7.1.148"/>
    </reaction>
</comment>
<name>A0A7W7GM36_9MICC</name>
<dbReference type="GO" id="GO:0016114">
    <property type="term" value="P:terpenoid biosynthetic process"/>
    <property type="evidence" value="ECO:0007669"/>
    <property type="project" value="UniProtKB-UniRule"/>
</dbReference>
<dbReference type="Gene3D" id="3.30.230.10">
    <property type="match status" value="1"/>
</dbReference>
<evidence type="ECO:0000256" key="9">
    <source>
        <dbReference type="HAMAP-Rule" id="MF_00061"/>
    </source>
</evidence>
<dbReference type="NCBIfam" id="NF002870">
    <property type="entry name" value="PRK03188.1"/>
    <property type="match status" value="1"/>
</dbReference>
<protein>
    <recommendedName>
        <fullName evidence="3 9">4-diphosphocytidyl-2-C-methyl-D-erythritol kinase</fullName>
        <shortName evidence="9">CMK</shortName>
        <ecNumber evidence="2 9">2.7.1.148</ecNumber>
    </recommendedName>
    <alternativeName>
        <fullName evidence="8 9">4-(cytidine-5'-diphospho)-2-C-methyl-D-erythritol kinase</fullName>
    </alternativeName>
</protein>
<evidence type="ECO:0000256" key="5">
    <source>
        <dbReference type="ARBA" id="ARBA00022741"/>
    </source>
</evidence>
<dbReference type="InterPro" id="IPR006204">
    <property type="entry name" value="GHMP_kinase_N_dom"/>
</dbReference>
<dbReference type="RefSeq" id="WP_158495481.1">
    <property type="nucleotide sequence ID" value="NZ_JACHNA010000001.1"/>
</dbReference>
<dbReference type="Pfam" id="PF08544">
    <property type="entry name" value="GHMP_kinases_C"/>
    <property type="match status" value="1"/>
</dbReference>
<keyword evidence="13" id="KW-1185">Reference proteome</keyword>
<organism evidence="12 13">
    <name type="scientific">Micrococcus cohnii</name>
    <dbReference type="NCBI Taxonomy" id="993416"/>
    <lineage>
        <taxon>Bacteria</taxon>
        <taxon>Bacillati</taxon>
        <taxon>Actinomycetota</taxon>
        <taxon>Actinomycetes</taxon>
        <taxon>Micrococcales</taxon>
        <taxon>Micrococcaceae</taxon>
        <taxon>Micrococcus</taxon>
    </lineage>
</organism>
<dbReference type="GO" id="GO:0050515">
    <property type="term" value="F:4-(cytidine 5'-diphospho)-2-C-methyl-D-erythritol kinase activity"/>
    <property type="evidence" value="ECO:0007669"/>
    <property type="project" value="UniProtKB-UniRule"/>
</dbReference>
<comment type="pathway">
    <text evidence="9">Isoprenoid biosynthesis; isopentenyl diphosphate biosynthesis via DXP pathway; isopentenyl diphosphate from 1-deoxy-D-xylulose 5-phosphate: step 3/6.</text>
</comment>
<evidence type="ECO:0000256" key="2">
    <source>
        <dbReference type="ARBA" id="ARBA00012052"/>
    </source>
</evidence>
<dbReference type="GO" id="GO:0005524">
    <property type="term" value="F:ATP binding"/>
    <property type="evidence" value="ECO:0007669"/>
    <property type="project" value="UniProtKB-UniRule"/>
</dbReference>
<evidence type="ECO:0000256" key="8">
    <source>
        <dbReference type="ARBA" id="ARBA00032554"/>
    </source>
</evidence>